<evidence type="ECO:0000256" key="3">
    <source>
        <dbReference type="ARBA" id="ARBA00022989"/>
    </source>
</evidence>
<evidence type="ECO:0000256" key="6">
    <source>
        <dbReference type="SAM" id="Phobius"/>
    </source>
</evidence>
<dbReference type="PANTHER" id="PTHR23502:SF30">
    <property type="entry name" value="TRANSPORTER, PUTATIVE (AFU_ORTHOLOGUE AFUA_8G04702)-RELATED"/>
    <property type="match status" value="1"/>
</dbReference>
<organism evidence="8 9">
    <name type="scientific">Vermiconidia calcicola</name>
    <dbReference type="NCBI Taxonomy" id="1690605"/>
    <lineage>
        <taxon>Eukaryota</taxon>
        <taxon>Fungi</taxon>
        <taxon>Dikarya</taxon>
        <taxon>Ascomycota</taxon>
        <taxon>Pezizomycotina</taxon>
        <taxon>Dothideomycetes</taxon>
        <taxon>Dothideomycetidae</taxon>
        <taxon>Mycosphaerellales</taxon>
        <taxon>Extremaceae</taxon>
        <taxon>Vermiconidia</taxon>
    </lineage>
</organism>
<dbReference type="Pfam" id="PF07690">
    <property type="entry name" value="MFS_1"/>
    <property type="match status" value="1"/>
</dbReference>
<evidence type="ECO:0000313" key="8">
    <source>
        <dbReference type="EMBL" id="KAK5532235.1"/>
    </source>
</evidence>
<dbReference type="InterPro" id="IPR011701">
    <property type="entry name" value="MFS"/>
</dbReference>
<evidence type="ECO:0000256" key="5">
    <source>
        <dbReference type="SAM" id="MobiDB-lite"/>
    </source>
</evidence>
<feature type="transmembrane region" description="Helical" evidence="6">
    <location>
        <begin position="62"/>
        <end position="83"/>
    </location>
</feature>
<feature type="transmembrane region" description="Helical" evidence="6">
    <location>
        <begin position="483"/>
        <end position="502"/>
    </location>
</feature>
<dbReference type="Gene3D" id="1.20.1250.20">
    <property type="entry name" value="MFS general substrate transporter like domains"/>
    <property type="match status" value="1"/>
</dbReference>
<sequence length="561" mass="61736">MTVDTGMATPAHDYIPGTVHLVDLQGTIHARHAEGGKHDIVLVPAPSANPDDPLNWTPRRKLLSLFCLSIYILAVGYASAAIYSVLVPISEATNLSVSDLNAGTGYMFLAFGWGCLVWQPLAQQYGKRPVYLFSTLATMAIMIWAPYTTSNGQWIANKILQGFFGAPIESLCEISVSDLYFTHERGTYMGVYALFLAGSNFLAPIFSGFINDGQGWQWVLFWCAIFNGSALIILFFLMEETNYYRKPLLAVEPDDESTTEETTAISAGSKAGDSAADPEKTVQNIDNNSSANVGVGHSETFHKKTYVQKLALLRKEDLQKRNQLKGMFLRPLIFASIPGIAFSGFMYGSIVCYFNILNGTSSLILADAPYNFPSSMVGLSYVSCLIGVFLGAFYSGPLGDRFILWKARKNNGVMEPEHRLWLYGALFVLIPGGFLIWGPGAAHHIHWFGLVFAMGMLAASITIGCQLPVSYCIDSYKDVSGDGMVTVILIRNTMSFSVSYGITPWVTNMGYQNAFITAACVACAQISLFLVFIKWGRRMRKASAPRYLKYVKQIEDDGLVH</sequence>
<dbReference type="AlphaFoldDB" id="A0AAV9Q308"/>
<feature type="domain" description="Major facilitator superfamily (MFS) profile" evidence="7">
    <location>
        <begin position="64"/>
        <end position="537"/>
    </location>
</feature>
<keyword evidence="4 6" id="KW-0472">Membrane</keyword>
<feature type="compositionally biased region" description="Low complexity" evidence="5">
    <location>
        <begin position="260"/>
        <end position="275"/>
    </location>
</feature>
<dbReference type="FunFam" id="1.20.1250.20:FF:000319">
    <property type="entry name" value="MFS transporter, putative"/>
    <property type="match status" value="1"/>
</dbReference>
<feature type="transmembrane region" description="Helical" evidence="6">
    <location>
        <begin position="129"/>
        <end position="147"/>
    </location>
</feature>
<feature type="transmembrane region" description="Helical" evidence="6">
    <location>
        <begin position="514"/>
        <end position="533"/>
    </location>
</feature>
<comment type="caution">
    <text evidence="8">The sequence shown here is derived from an EMBL/GenBank/DDBJ whole genome shotgun (WGS) entry which is preliminary data.</text>
</comment>
<feature type="transmembrane region" description="Helical" evidence="6">
    <location>
        <begin position="188"/>
        <end position="210"/>
    </location>
</feature>
<evidence type="ECO:0000259" key="7">
    <source>
        <dbReference type="PROSITE" id="PS50850"/>
    </source>
</evidence>
<keyword evidence="2 6" id="KW-0812">Transmembrane</keyword>
<accession>A0AAV9Q308</accession>
<feature type="transmembrane region" description="Helical" evidence="6">
    <location>
        <begin position="103"/>
        <end position="122"/>
    </location>
</feature>
<dbReference type="EMBL" id="JAXLQG010000015">
    <property type="protein sequence ID" value="KAK5532235.1"/>
    <property type="molecule type" value="Genomic_DNA"/>
</dbReference>
<feature type="region of interest" description="Disordered" evidence="5">
    <location>
        <begin position="255"/>
        <end position="289"/>
    </location>
</feature>
<feature type="transmembrane region" description="Helical" evidence="6">
    <location>
        <begin position="328"/>
        <end position="356"/>
    </location>
</feature>
<dbReference type="GO" id="GO:0022857">
    <property type="term" value="F:transmembrane transporter activity"/>
    <property type="evidence" value="ECO:0007669"/>
    <property type="project" value="InterPro"/>
</dbReference>
<evidence type="ECO:0000313" key="9">
    <source>
        <dbReference type="Proteomes" id="UP001345827"/>
    </source>
</evidence>
<feature type="transmembrane region" description="Helical" evidence="6">
    <location>
        <begin position="376"/>
        <end position="399"/>
    </location>
</feature>
<gene>
    <name evidence="8" type="ORF">LTR25_007767</name>
</gene>
<evidence type="ECO:0000256" key="4">
    <source>
        <dbReference type="ARBA" id="ARBA00023136"/>
    </source>
</evidence>
<dbReference type="PROSITE" id="PS50850">
    <property type="entry name" value="MFS"/>
    <property type="match status" value="1"/>
</dbReference>
<dbReference type="SUPFAM" id="SSF103473">
    <property type="entry name" value="MFS general substrate transporter"/>
    <property type="match status" value="1"/>
</dbReference>
<keyword evidence="3 6" id="KW-1133">Transmembrane helix</keyword>
<feature type="transmembrane region" description="Helical" evidence="6">
    <location>
        <begin position="216"/>
        <end position="237"/>
    </location>
</feature>
<evidence type="ECO:0000256" key="1">
    <source>
        <dbReference type="ARBA" id="ARBA00004141"/>
    </source>
</evidence>
<dbReference type="InterPro" id="IPR036259">
    <property type="entry name" value="MFS_trans_sf"/>
</dbReference>
<dbReference type="GO" id="GO:0005886">
    <property type="term" value="C:plasma membrane"/>
    <property type="evidence" value="ECO:0007669"/>
    <property type="project" value="TreeGrafter"/>
</dbReference>
<keyword evidence="9" id="KW-1185">Reference proteome</keyword>
<dbReference type="Proteomes" id="UP001345827">
    <property type="component" value="Unassembled WGS sequence"/>
</dbReference>
<feature type="transmembrane region" description="Helical" evidence="6">
    <location>
        <begin position="159"/>
        <end position="181"/>
    </location>
</feature>
<feature type="transmembrane region" description="Helical" evidence="6">
    <location>
        <begin position="420"/>
        <end position="439"/>
    </location>
</feature>
<reference evidence="8 9" key="1">
    <citation type="submission" date="2023-06" db="EMBL/GenBank/DDBJ databases">
        <title>Black Yeasts Isolated from many extreme environments.</title>
        <authorList>
            <person name="Coleine C."/>
            <person name="Stajich J.E."/>
            <person name="Selbmann L."/>
        </authorList>
    </citation>
    <scope>NUCLEOTIDE SEQUENCE [LARGE SCALE GENOMIC DNA]</scope>
    <source>
        <strain evidence="8 9">CCFEE 5887</strain>
    </source>
</reference>
<name>A0AAV9Q308_9PEZI</name>
<dbReference type="InterPro" id="IPR020846">
    <property type="entry name" value="MFS_dom"/>
</dbReference>
<comment type="subcellular location">
    <subcellularLocation>
        <location evidence="1">Membrane</location>
        <topology evidence="1">Multi-pass membrane protein</topology>
    </subcellularLocation>
</comment>
<proteinExistence type="predicted"/>
<evidence type="ECO:0000256" key="2">
    <source>
        <dbReference type="ARBA" id="ARBA00022692"/>
    </source>
</evidence>
<dbReference type="PANTHER" id="PTHR23502">
    <property type="entry name" value="MAJOR FACILITATOR SUPERFAMILY"/>
    <property type="match status" value="1"/>
</dbReference>
<protein>
    <recommendedName>
        <fullName evidence="7">Major facilitator superfamily (MFS) profile domain-containing protein</fullName>
    </recommendedName>
</protein>
<feature type="transmembrane region" description="Helical" evidence="6">
    <location>
        <begin position="445"/>
        <end position="471"/>
    </location>
</feature>